<name>A0AAV1QGK9_SCOSC</name>
<comment type="subcellular location">
    <subcellularLocation>
        <location evidence="2">Cell membrane</location>
        <location evidence="2">Sarcolemma</location>
        <topology evidence="2">Single-pass type II membrane protein</topology>
    </subcellularLocation>
    <subcellularLocation>
        <location evidence="1">Cytoplasm</location>
        <location evidence="1">Cytoskeleton</location>
    </subcellularLocation>
</comment>
<dbReference type="GO" id="GO:0005856">
    <property type="term" value="C:cytoskeleton"/>
    <property type="evidence" value="ECO:0007669"/>
    <property type="project" value="UniProtKB-SubCell"/>
</dbReference>
<evidence type="ECO:0000256" key="1">
    <source>
        <dbReference type="ARBA" id="ARBA00004245"/>
    </source>
</evidence>
<keyword evidence="5" id="KW-0963">Cytoplasm</keyword>
<keyword evidence="4" id="KW-1003">Cell membrane</keyword>
<dbReference type="PANTHER" id="PTHR12939">
    <property type="entry name" value="SARCOGLYCAN"/>
    <property type="match status" value="1"/>
</dbReference>
<evidence type="ECO:0000256" key="5">
    <source>
        <dbReference type="ARBA" id="ARBA00022490"/>
    </source>
</evidence>
<evidence type="ECO:0000256" key="12">
    <source>
        <dbReference type="ARBA" id="ARBA00023212"/>
    </source>
</evidence>
<keyword evidence="14" id="KW-1185">Reference proteome</keyword>
<evidence type="ECO:0000256" key="9">
    <source>
        <dbReference type="ARBA" id="ARBA00023136"/>
    </source>
</evidence>
<dbReference type="EMBL" id="CAWUFR010000986">
    <property type="protein sequence ID" value="CAK6982295.1"/>
    <property type="molecule type" value="Genomic_DNA"/>
</dbReference>
<dbReference type="PANTHER" id="PTHR12939:SF6">
    <property type="entry name" value="DELTA-SARCOGLYCAN"/>
    <property type="match status" value="1"/>
</dbReference>
<dbReference type="Proteomes" id="UP001314229">
    <property type="component" value="Unassembled WGS sequence"/>
</dbReference>
<dbReference type="Pfam" id="PF04790">
    <property type="entry name" value="Sarcoglycan_1"/>
    <property type="match status" value="1"/>
</dbReference>
<keyword evidence="12" id="KW-0206">Cytoskeleton</keyword>
<evidence type="ECO:0000256" key="7">
    <source>
        <dbReference type="ARBA" id="ARBA00022968"/>
    </source>
</evidence>
<evidence type="ECO:0000256" key="3">
    <source>
        <dbReference type="ARBA" id="ARBA00007574"/>
    </source>
</evidence>
<evidence type="ECO:0000313" key="13">
    <source>
        <dbReference type="EMBL" id="CAK6982295.1"/>
    </source>
</evidence>
<keyword evidence="8" id="KW-1133">Transmembrane helix</keyword>
<evidence type="ECO:0000256" key="8">
    <source>
        <dbReference type="ARBA" id="ARBA00022989"/>
    </source>
</evidence>
<evidence type="ECO:0000313" key="14">
    <source>
        <dbReference type="Proteomes" id="UP001314229"/>
    </source>
</evidence>
<dbReference type="GO" id="GO:0016012">
    <property type="term" value="C:sarcoglycan complex"/>
    <property type="evidence" value="ECO:0007669"/>
    <property type="project" value="InterPro"/>
</dbReference>
<keyword evidence="6" id="KW-0812">Transmembrane</keyword>
<evidence type="ECO:0000256" key="10">
    <source>
        <dbReference type="ARBA" id="ARBA00023157"/>
    </source>
</evidence>
<comment type="caution">
    <text evidence="13">The sequence shown here is derived from an EMBL/GenBank/DDBJ whole genome shotgun (WGS) entry which is preliminary data.</text>
</comment>
<dbReference type="GO" id="GO:0060047">
    <property type="term" value="P:heart contraction"/>
    <property type="evidence" value="ECO:0007669"/>
    <property type="project" value="TreeGrafter"/>
</dbReference>
<dbReference type="AlphaFoldDB" id="A0AAV1QGK9"/>
<gene>
    <name evidence="13" type="ORF">FSCOSCO3_A001027</name>
</gene>
<accession>A0AAV1QGK9</accession>
<protein>
    <submittedName>
        <fullName evidence="13">Delta-sarcoglycan</fullName>
    </submittedName>
</protein>
<dbReference type="GO" id="GO:0042383">
    <property type="term" value="C:sarcolemma"/>
    <property type="evidence" value="ECO:0007669"/>
    <property type="project" value="UniProtKB-SubCell"/>
</dbReference>
<evidence type="ECO:0000256" key="6">
    <source>
        <dbReference type="ARBA" id="ARBA00022692"/>
    </source>
</evidence>
<keyword evidence="9" id="KW-0472">Membrane</keyword>
<sequence>MWTKMETAFLFQKKKKKGRPLFLQSSRNVSVNIVNSNNQLLTQLVTGSHGFKARGKMFEVKSTAGKLLFSADEQEVVVGAERLRVMGAEGAVFSKSVETPHVRAEPFKELR</sequence>
<comment type="similarity">
    <text evidence="3">Belongs to the sarcoglycan beta/delta/gamma/zeta family.</text>
</comment>
<organism evidence="13 14">
    <name type="scientific">Scomber scombrus</name>
    <name type="common">Atlantic mackerel</name>
    <name type="synonym">Scomber vernalis</name>
    <dbReference type="NCBI Taxonomy" id="13677"/>
    <lineage>
        <taxon>Eukaryota</taxon>
        <taxon>Metazoa</taxon>
        <taxon>Chordata</taxon>
        <taxon>Craniata</taxon>
        <taxon>Vertebrata</taxon>
        <taxon>Euteleostomi</taxon>
        <taxon>Actinopterygii</taxon>
        <taxon>Neopterygii</taxon>
        <taxon>Teleostei</taxon>
        <taxon>Neoteleostei</taxon>
        <taxon>Acanthomorphata</taxon>
        <taxon>Pelagiaria</taxon>
        <taxon>Scombriformes</taxon>
        <taxon>Scombridae</taxon>
        <taxon>Scomber</taxon>
    </lineage>
</organism>
<dbReference type="GO" id="GO:0048738">
    <property type="term" value="P:cardiac muscle tissue development"/>
    <property type="evidence" value="ECO:0007669"/>
    <property type="project" value="TreeGrafter"/>
</dbReference>
<reference evidence="13 14" key="1">
    <citation type="submission" date="2024-01" db="EMBL/GenBank/DDBJ databases">
        <authorList>
            <person name="Alioto T."/>
            <person name="Alioto T."/>
            <person name="Gomez Garrido J."/>
        </authorList>
    </citation>
    <scope>NUCLEOTIDE SEQUENCE [LARGE SCALE GENOMIC DNA]</scope>
</reference>
<evidence type="ECO:0000256" key="2">
    <source>
        <dbReference type="ARBA" id="ARBA00004274"/>
    </source>
</evidence>
<proteinExistence type="inferred from homology"/>
<keyword evidence="7" id="KW-0735">Signal-anchor</keyword>
<evidence type="ECO:0000256" key="4">
    <source>
        <dbReference type="ARBA" id="ARBA00022475"/>
    </source>
</evidence>
<dbReference type="InterPro" id="IPR039972">
    <property type="entry name" value="Sarcoglycan_gamma/delta/zeta"/>
</dbReference>
<keyword evidence="10" id="KW-1015">Disulfide bond</keyword>
<dbReference type="InterPro" id="IPR006875">
    <property type="entry name" value="Sarcoglycan"/>
</dbReference>
<evidence type="ECO:0000256" key="11">
    <source>
        <dbReference type="ARBA" id="ARBA00023180"/>
    </source>
</evidence>
<feature type="non-terminal residue" evidence="13">
    <location>
        <position position="111"/>
    </location>
</feature>
<keyword evidence="11" id="KW-0325">Glycoprotein</keyword>